<reference evidence="2" key="1">
    <citation type="submission" date="2021-02" db="EMBL/GenBank/DDBJ databases">
        <authorList>
            <person name="Nowell W R."/>
        </authorList>
    </citation>
    <scope>NUCLEOTIDE SEQUENCE</scope>
</reference>
<feature type="domain" description="GIY-YIG" evidence="1">
    <location>
        <begin position="10"/>
        <end position="97"/>
    </location>
</feature>
<dbReference type="SUPFAM" id="SSF82771">
    <property type="entry name" value="GIY-YIG endonuclease"/>
    <property type="match status" value="1"/>
</dbReference>
<dbReference type="InterPro" id="IPR035901">
    <property type="entry name" value="GIY-YIG_endonuc_sf"/>
</dbReference>
<name>A0A8S2FLS4_9BILA</name>
<feature type="non-terminal residue" evidence="2">
    <location>
        <position position="1"/>
    </location>
</feature>
<accession>A0A8S2FLS4</accession>
<dbReference type="EMBL" id="CAJNOK010033959">
    <property type="protein sequence ID" value="CAF1499511.1"/>
    <property type="molecule type" value="Genomic_DNA"/>
</dbReference>
<evidence type="ECO:0000313" key="4">
    <source>
        <dbReference type="Proteomes" id="UP000677228"/>
    </source>
</evidence>
<dbReference type="PROSITE" id="PS50164">
    <property type="entry name" value="GIY_YIG"/>
    <property type="match status" value="1"/>
</dbReference>
<evidence type="ECO:0000259" key="1">
    <source>
        <dbReference type="PROSITE" id="PS50164"/>
    </source>
</evidence>
<evidence type="ECO:0000313" key="2">
    <source>
        <dbReference type="EMBL" id="CAF1499511.1"/>
    </source>
</evidence>
<dbReference type="EMBL" id="CAJOBA010055955">
    <property type="protein sequence ID" value="CAF4288048.1"/>
    <property type="molecule type" value="Genomic_DNA"/>
</dbReference>
<evidence type="ECO:0000313" key="3">
    <source>
        <dbReference type="EMBL" id="CAF4288048.1"/>
    </source>
</evidence>
<sequence length="109" mass="12854">QKGKDETRTKKKLVYSVQCKNCDLKYIGETNRDKQTRMREHNNDIKKSKQTSLIAQHPNMNNHMMDLDYAETLTPESTWKRRVIKESILTHQSKGLVINETKYKLKVFG</sequence>
<comment type="caution">
    <text evidence="2">The sequence shown here is derived from an EMBL/GenBank/DDBJ whole genome shotgun (WGS) entry which is preliminary data.</text>
</comment>
<protein>
    <recommendedName>
        <fullName evidence="1">GIY-YIG domain-containing protein</fullName>
    </recommendedName>
</protein>
<dbReference type="InterPro" id="IPR000305">
    <property type="entry name" value="GIY-YIG_endonuc"/>
</dbReference>
<gene>
    <name evidence="2" type="ORF">OVA965_LOCUS36869</name>
    <name evidence="3" type="ORF">TMI583_LOCUS37902</name>
</gene>
<organism evidence="2 4">
    <name type="scientific">Didymodactylos carnosus</name>
    <dbReference type="NCBI Taxonomy" id="1234261"/>
    <lineage>
        <taxon>Eukaryota</taxon>
        <taxon>Metazoa</taxon>
        <taxon>Spiralia</taxon>
        <taxon>Gnathifera</taxon>
        <taxon>Rotifera</taxon>
        <taxon>Eurotatoria</taxon>
        <taxon>Bdelloidea</taxon>
        <taxon>Philodinida</taxon>
        <taxon>Philodinidae</taxon>
        <taxon>Didymodactylos</taxon>
    </lineage>
</organism>
<dbReference type="Proteomes" id="UP000677228">
    <property type="component" value="Unassembled WGS sequence"/>
</dbReference>
<dbReference type="Pfam" id="PF01541">
    <property type="entry name" value="GIY-YIG"/>
    <property type="match status" value="1"/>
</dbReference>
<dbReference type="AlphaFoldDB" id="A0A8S2FLS4"/>
<dbReference type="Proteomes" id="UP000682733">
    <property type="component" value="Unassembled WGS sequence"/>
</dbReference>
<proteinExistence type="predicted"/>